<evidence type="ECO:0000313" key="1">
    <source>
        <dbReference type="EMBL" id="SUZ76973.1"/>
    </source>
</evidence>
<feature type="non-terminal residue" evidence="1">
    <location>
        <position position="1"/>
    </location>
</feature>
<protein>
    <submittedName>
        <fullName evidence="1">Uncharacterized protein</fullName>
    </submittedName>
</protein>
<dbReference type="EMBL" id="UINC01001298">
    <property type="protein sequence ID" value="SUZ76973.1"/>
    <property type="molecule type" value="Genomic_DNA"/>
</dbReference>
<name>A0A381QH36_9ZZZZ</name>
<gene>
    <name evidence="1" type="ORF">METZ01_LOCUS29827</name>
</gene>
<organism evidence="1">
    <name type="scientific">marine metagenome</name>
    <dbReference type="NCBI Taxonomy" id="408172"/>
    <lineage>
        <taxon>unclassified sequences</taxon>
        <taxon>metagenomes</taxon>
        <taxon>ecological metagenomes</taxon>
    </lineage>
</organism>
<dbReference type="AlphaFoldDB" id="A0A381QH36"/>
<sequence length="192" mass="19199">VIEGSLGCPNCRDRFPVAGGFGDLRPPPRSTLDEVADVEPPVSPSAMEVAALLGLTDGPGNVALIGDVAGHATALAGLVPGIEFIGIAPGLRGWEEGEGVSRLNAGASLPFSNGSLRGVGLVAEGSPSSAASSSMAAELTRVVARDGRIAVWGAAGPTAGPAVREWEGALEAEGLDVLASEETAVVVRQVAR</sequence>
<accession>A0A381QH36</accession>
<reference evidence="1" key="1">
    <citation type="submission" date="2018-05" db="EMBL/GenBank/DDBJ databases">
        <authorList>
            <person name="Lanie J.A."/>
            <person name="Ng W.-L."/>
            <person name="Kazmierczak K.M."/>
            <person name="Andrzejewski T.M."/>
            <person name="Davidsen T.M."/>
            <person name="Wayne K.J."/>
            <person name="Tettelin H."/>
            <person name="Glass J.I."/>
            <person name="Rusch D."/>
            <person name="Podicherti R."/>
            <person name="Tsui H.-C.T."/>
            <person name="Winkler M.E."/>
        </authorList>
    </citation>
    <scope>NUCLEOTIDE SEQUENCE</scope>
</reference>
<proteinExistence type="predicted"/>